<comment type="caution">
    <text evidence="2">The sequence shown here is derived from an EMBL/GenBank/DDBJ whole genome shotgun (WGS) entry which is preliminary data.</text>
</comment>
<keyword evidence="3" id="KW-1185">Reference proteome</keyword>
<dbReference type="OrthoDB" id="10448905at2759"/>
<gene>
    <name evidence="2" type="ORF">UA08_00242</name>
</gene>
<evidence type="ECO:0000313" key="3">
    <source>
        <dbReference type="Proteomes" id="UP000214365"/>
    </source>
</evidence>
<evidence type="ECO:0000256" key="1">
    <source>
        <dbReference type="SAM" id="MobiDB-lite"/>
    </source>
</evidence>
<evidence type="ECO:0000313" key="2">
    <source>
        <dbReference type="EMBL" id="OKL64019.1"/>
    </source>
</evidence>
<accession>A0A225B7C7</accession>
<feature type="region of interest" description="Disordered" evidence="1">
    <location>
        <begin position="1"/>
        <end position="36"/>
    </location>
</feature>
<sequence length="241" mass="26826">MHTPHSTPAPAQQSSQQETTSPITTTKRRRNKVPPLTRTKKRALLRCCLQCQEPYKRGTKKNYWKCISLQFERVANRAFTAVSCERAITKLVNGRRRCLKDLAVGGGDADIEIGQGDGELDALVDELMKVHEQQYSGIVSAVPGDVSFSSSFSSLCAMRPVTDSGNKQQLGEKQERRNTLLIPILDRVANELCEMPPGVSKRLESVEMSVQEVKQAYNSQMENMEEVLTAMGEILTELPGQ</sequence>
<reference evidence="2 3" key="1">
    <citation type="submission" date="2015-06" db="EMBL/GenBank/DDBJ databases">
        <title>Talaromyces atroroseus IBT 11181 draft genome.</title>
        <authorList>
            <person name="Rasmussen K.B."/>
            <person name="Rasmussen S."/>
            <person name="Petersen B."/>
            <person name="Sicheritz-Ponten T."/>
            <person name="Mortensen U.H."/>
            <person name="Thrane U."/>
        </authorList>
    </citation>
    <scope>NUCLEOTIDE SEQUENCE [LARGE SCALE GENOMIC DNA]</scope>
    <source>
        <strain evidence="2 3">IBT 11181</strain>
    </source>
</reference>
<proteinExistence type="predicted"/>
<dbReference type="EMBL" id="LFMY01000001">
    <property type="protein sequence ID" value="OKL64019.1"/>
    <property type="molecule type" value="Genomic_DNA"/>
</dbReference>
<name>A0A225B7C7_TALAT</name>
<dbReference type="Proteomes" id="UP000214365">
    <property type="component" value="Unassembled WGS sequence"/>
</dbReference>
<feature type="compositionally biased region" description="Low complexity" evidence="1">
    <location>
        <begin position="1"/>
        <end position="25"/>
    </location>
</feature>
<dbReference type="RefSeq" id="XP_020124140.1">
    <property type="nucleotide sequence ID" value="XM_020260027.1"/>
</dbReference>
<organism evidence="2 3">
    <name type="scientific">Talaromyces atroroseus</name>
    <dbReference type="NCBI Taxonomy" id="1441469"/>
    <lineage>
        <taxon>Eukaryota</taxon>
        <taxon>Fungi</taxon>
        <taxon>Dikarya</taxon>
        <taxon>Ascomycota</taxon>
        <taxon>Pezizomycotina</taxon>
        <taxon>Eurotiomycetes</taxon>
        <taxon>Eurotiomycetidae</taxon>
        <taxon>Eurotiales</taxon>
        <taxon>Trichocomaceae</taxon>
        <taxon>Talaromyces</taxon>
        <taxon>Talaromyces sect. Trachyspermi</taxon>
    </lineage>
</organism>
<protein>
    <submittedName>
        <fullName evidence="2">Uncharacterized protein</fullName>
    </submittedName>
</protein>
<dbReference type="GeneID" id="30999997"/>
<feature type="compositionally biased region" description="Basic residues" evidence="1">
    <location>
        <begin position="26"/>
        <end position="36"/>
    </location>
</feature>
<dbReference type="STRING" id="1441469.A0A225B7C7"/>
<dbReference type="AlphaFoldDB" id="A0A225B7C7"/>